<feature type="transmembrane region" description="Helical" evidence="1">
    <location>
        <begin position="216"/>
        <end position="234"/>
    </location>
</feature>
<feature type="transmembrane region" description="Helical" evidence="1">
    <location>
        <begin position="174"/>
        <end position="195"/>
    </location>
</feature>
<feature type="transmembrane region" description="Helical" evidence="1">
    <location>
        <begin position="418"/>
        <end position="437"/>
    </location>
</feature>
<keyword evidence="1" id="KW-0812">Transmembrane</keyword>
<evidence type="ECO:0000256" key="1">
    <source>
        <dbReference type="SAM" id="Phobius"/>
    </source>
</evidence>
<keyword evidence="1" id="KW-0472">Membrane</keyword>
<name>A0ABN2JL25_9ACTN</name>
<protein>
    <recommendedName>
        <fullName evidence="4">ABC transporter permease</fullName>
    </recommendedName>
</protein>
<evidence type="ECO:0008006" key="4">
    <source>
        <dbReference type="Google" id="ProtNLM"/>
    </source>
</evidence>
<feature type="transmembrane region" description="Helical" evidence="1">
    <location>
        <begin position="475"/>
        <end position="506"/>
    </location>
</feature>
<organism evidence="2 3">
    <name type="scientific">Aeromicrobium alkaliterrae</name>
    <dbReference type="NCBI Taxonomy" id="302168"/>
    <lineage>
        <taxon>Bacteria</taxon>
        <taxon>Bacillati</taxon>
        <taxon>Actinomycetota</taxon>
        <taxon>Actinomycetes</taxon>
        <taxon>Propionibacteriales</taxon>
        <taxon>Nocardioidaceae</taxon>
        <taxon>Aeromicrobium</taxon>
    </lineage>
</organism>
<evidence type="ECO:0000313" key="2">
    <source>
        <dbReference type="EMBL" id="GAA1730885.1"/>
    </source>
</evidence>
<evidence type="ECO:0000313" key="3">
    <source>
        <dbReference type="Proteomes" id="UP001501057"/>
    </source>
</evidence>
<keyword evidence="1" id="KW-1133">Transmembrane helix</keyword>
<feature type="transmembrane region" description="Helical" evidence="1">
    <location>
        <begin position="68"/>
        <end position="87"/>
    </location>
</feature>
<gene>
    <name evidence="2" type="ORF">GCM10009710_09350</name>
</gene>
<feature type="transmembrane region" description="Helical" evidence="1">
    <location>
        <begin position="144"/>
        <end position="168"/>
    </location>
</feature>
<comment type="caution">
    <text evidence="2">The sequence shown here is derived from an EMBL/GenBank/DDBJ whole genome shotgun (WGS) entry which is preliminary data.</text>
</comment>
<feature type="transmembrane region" description="Helical" evidence="1">
    <location>
        <begin position="310"/>
        <end position="332"/>
    </location>
</feature>
<feature type="transmembrane region" description="Helical" evidence="1">
    <location>
        <begin position="29"/>
        <end position="48"/>
    </location>
</feature>
<keyword evidence="3" id="KW-1185">Reference proteome</keyword>
<feature type="transmembrane region" description="Helical" evidence="1">
    <location>
        <begin position="385"/>
        <end position="406"/>
    </location>
</feature>
<dbReference type="Proteomes" id="UP001501057">
    <property type="component" value="Unassembled WGS sequence"/>
</dbReference>
<feature type="transmembrane region" description="Helical" evidence="1">
    <location>
        <begin position="119"/>
        <end position="137"/>
    </location>
</feature>
<reference evidence="2 3" key="1">
    <citation type="journal article" date="2019" name="Int. J. Syst. Evol. Microbiol.">
        <title>The Global Catalogue of Microorganisms (GCM) 10K type strain sequencing project: providing services to taxonomists for standard genome sequencing and annotation.</title>
        <authorList>
            <consortium name="The Broad Institute Genomics Platform"/>
            <consortium name="The Broad Institute Genome Sequencing Center for Infectious Disease"/>
            <person name="Wu L."/>
            <person name="Ma J."/>
        </authorList>
    </citation>
    <scope>NUCLEOTIDE SEQUENCE [LARGE SCALE GENOMIC DNA]</scope>
    <source>
        <strain evidence="2 3">JCM 13518</strain>
    </source>
</reference>
<sequence length="534" mass="55712">MTAAGERITAVWQIHRRRDGRGSPGGRAYGVYLIALAAALYVVPAGVLVARELGTIGRQTAESDLRPVALACVAACWLGALVLGRFWGPLVMPPFVLHVLQSTDLPPPTYLTRVARRRIIGASLVVTLLAVLLALGINRAFGRIDVVVVSVASALLTGVIAGSCWLIGQLRSGLVVATTGAALLAVSATALVVDLQPIPLATLVAQGASPSVGSDVLLGLAQLAAVAALVGWAAHRAIMLASPDRLARESTRAAQALVFTGTGTFHDALALYRPRPAGLRHALLRHDGRLRGPVAHGVVRALRTPVRAGFGLACLLAGSTLASVGTAWSGAADGLGPTSTWTAGAVLVYLGAGWISETWRSLRDELYLPALLGGRDGGAAVRHTTWPILASLVTGLVGWSASHVLLEATDLARGGPDVAASVLMALTVVVALAARFLREMKVQLPVETLTPIVTPFGDLSGLRVLAWQFDGLLTVMVSVAVLGVATPGSGVIVVAAIAGTCLWWGLERVDRAPWALLLRLRYRTGRTDREISRC</sequence>
<dbReference type="EMBL" id="BAAAME010000002">
    <property type="protein sequence ID" value="GAA1730885.1"/>
    <property type="molecule type" value="Genomic_DNA"/>
</dbReference>
<accession>A0ABN2JL25</accession>
<proteinExistence type="predicted"/>